<protein>
    <submittedName>
        <fullName evidence="1">Uncharacterized protein</fullName>
    </submittedName>
</protein>
<name>A0ABU1SUQ7_9HYPH</name>
<organism evidence="1 2">
    <name type="scientific">Rhizobium miluonense</name>
    <dbReference type="NCBI Taxonomy" id="411945"/>
    <lineage>
        <taxon>Bacteria</taxon>
        <taxon>Pseudomonadati</taxon>
        <taxon>Pseudomonadota</taxon>
        <taxon>Alphaproteobacteria</taxon>
        <taxon>Hyphomicrobiales</taxon>
        <taxon>Rhizobiaceae</taxon>
        <taxon>Rhizobium/Agrobacterium group</taxon>
        <taxon>Rhizobium</taxon>
    </lineage>
</organism>
<evidence type="ECO:0000313" key="2">
    <source>
        <dbReference type="Proteomes" id="UP001250791"/>
    </source>
</evidence>
<comment type="caution">
    <text evidence="1">The sequence shown here is derived from an EMBL/GenBank/DDBJ whole genome shotgun (WGS) entry which is preliminary data.</text>
</comment>
<dbReference type="RefSeq" id="WP_112335732.1">
    <property type="nucleotide sequence ID" value="NZ_JAVDUP010000006.1"/>
</dbReference>
<accession>A0ABU1SUQ7</accession>
<sequence>MSRNSTTRARAARNRFNGKSDGACDYHQIVHDMIALYGDCAPTAVAWCAFEAWCECEEEEYQFWLGIFHRLRN</sequence>
<proteinExistence type="predicted"/>
<keyword evidence="2" id="KW-1185">Reference proteome</keyword>
<gene>
    <name evidence="1" type="ORF">J2W52_004334</name>
</gene>
<evidence type="ECO:0000313" key="1">
    <source>
        <dbReference type="EMBL" id="MDR6902701.1"/>
    </source>
</evidence>
<reference evidence="1 2" key="1">
    <citation type="submission" date="2023-07" db="EMBL/GenBank/DDBJ databases">
        <title>Sorghum-associated microbial communities from plants grown in Nebraska, USA.</title>
        <authorList>
            <person name="Schachtman D."/>
        </authorList>
    </citation>
    <scope>NUCLEOTIDE SEQUENCE [LARGE SCALE GENOMIC DNA]</scope>
    <source>
        <strain evidence="1 2">3199</strain>
    </source>
</reference>
<dbReference type="Proteomes" id="UP001250791">
    <property type="component" value="Unassembled WGS sequence"/>
</dbReference>
<dbReference type="EMBL" id="JAVDUP010000006">
    <property type="protein sequence ID" value="MDR6902701.1"/>
    <property type="molecule type" value="Genomic_DNA"/>
</dbReference>